<feature type="transmembrane region" description="Helical" evidence="1">
    <location>
        <begin position="12"/>
        <end position="34"/>
    </location>
</feature>
<dbReference type="Proteomes" id="UP000266178">
    <property type="component" value="Unassembled WGS sequence"/>
</dbReference>
<keyword evidence="1" id="KW-0812">Transmembrane</keyword>
<dbReference type="AlphaFoldDB" id="A0A399FFL5"/>
<reference evidence="2 3" key="1">
    <citation type="submission" date="2018-08" db="EMBL/GenBank/DDBJ databases">
        <title>Meiothermus granaticius genome AF-68 sequencing project.</title>
        <authorList>
            <person name="Da Costa M.S."/>
            <person name="Albuquerque L."/>
            <person name="Raposo P."/>
            <person name="Froufe H.J.C."/>
            <person name="Barroso C.S."/>
            <person name="Egas C."/>
        </authorList>
    </citation>
    <scope>NUCLEOTIDE SEQUENCE [LARGE SCALE GENOMIC DNA]</scope>
    <source>
        <strain evidence="2 3">AF-68</strain>
    </source>
</reference>
<evidence type="ECO:0000313" key="2">
    <source>
        <dbReference type="EMBL" id="RIH93981.1"/>
    </source>
</evidence>
<evidence type="ECO:0000256" key="1">
    <source>
        <dbReference type="SAM" id="Phobius"/>
    </source>
</evidence>
<keyword evidence="1" id="KW-1133">Transmembrane helix</keyword>
<sequence length="64" mass="6829">MNNAVPFWRSKGFWVAVTTIVVTGYNTLAPVLQLPDIPELVYAVLGALGLYARAVAQGPLSLGK</sequence>
<keyword evidence="1" id="KW-0472">Membrane</keyword>
<dbReference type="EMBL" id="QWLB01000001">
    <property type="protein sequence ID" value="RIH93981.1"/>
    <property type="molecule type" value="Genomic_DNA"/>
</dbReference>
<organism evidence="2 3">
    <name type="scientific">Meiothermus granaticius NBRC 107808</name>
    <dbReference type="NCBI Taxonomy" id="1227551"/>
    <lineage>
        <taxon>Bacteria</taxon>
        <taxon>Thermotogati</taxon>
        <taxon>Deinococcota</taxon>
        <taxon>Deinococci</taxon>
        <taxon>Thermales</taxon>
        <taxon>Thermaceae</taxon>
        <taxon>Meiothermus</taxon>
    </lineage>
</organism>
<evidence type="ECO:0008006" key="4">
    <source>
        <dbReference type="Google" id="ProtNLM"/>
    </source>
</evidence>
<evidence type="ECO:0000313" key="3">
    <source>
        <dbReference type="Proteomes" id="UP000266178"/>
    </source>
</evidence>
<accession>A0A399FFL5</accession>
<gene>
    <name evidence="2" type="ORF">Mgrana_00067</name>
</gene>
<keyword evidence="3" id="KW-1185">Reference proteome</keyword>
<name>A0A399FFL5_9DEIN</name>
<comment type="caution">
    <text evidence="2">The sequence shown here is derived from an EMBL/GenBank/DDBJ whole genome shotgun (WGS) entry which is preliminary data.</text>
</comment>
<proteinExistence type="predicted"/>
<protein>
    <recommendedName>
        <fullName evidence="4">Holin</fullName>
    </recommendedName>
</protein>